<dbReference type="EMBL" id="DVGC01000006">
    <property type="protein sequence ID" value="HIR04610.1"/>
    <property type="molecule type" value="Genomic_DNA"/>
</dbReference>
<dbReference type="GO" id="GO:0015074">
    <property type="term" value="P:DNA integration"/>
    <property type="evidence" value="ECO:0007669"/>
    <property type="project" value="InterPro"/>
</dbReference>
<sequence length="237" mass="27410">MKENPCRKAGSIGKGHADEMQFWTTDEFKKFLGKVSDKPQARAGFLILYYTGLRIGELLALEYGDIDFKNCTINVNKSYQHIRGKDVVTPPKTPKIVRIVSILEFLRDEIRNYTERLYGLHKHDRIFPYTKSFFEHEMIRGTKDGDVKWIRPQDIRRSHASQLIHMDFSILAVSERLGHEKVHPPASVRSPLSGSPWQCGPAATGRVRRIPFTGSVAKCQYQPKFVKVVHFWYTFKK</sequence>
<dbReference type="InterPro" id="IPR013762">
    <property type="entry name" value="Integrase-like_cat_sf"/>
</dbReference>
<evidence type="ECO:0000259" key="2">
    <source>
        <dbReference type="PROSITE" id="PS51898"/>
    </source>
</evidence>
<organism evidence="3 4">
    <name type="scientific">Candidatus Copromonas faecavium</name>
    <name type="common">nom. illeg.</name>
    <dbReference type="NCBI Taxonomy" id="2840740"/>
    <lineage>
        <taxon>Bacteria</taxon>
        <taxon>Bacillati</taxon>
        <taxon>Bacillota</taxon>
        <taxon>Clostridia</taxon>
        <taxon>Lachnospirales</taxon>
        <taxon>Lachnospiraceae</taxon>
        <taxon>Candidatus Copromonas (nom. illeg.)</taxon>
    </lineage>
</organism>
<reference evidence="3" key="1">
    <citation type="submission" date="2020-10" db="EMBL/GenBank/DDBJ databases">
        <authorList>
            <person name="Gilroy R."/>
        </authorList>
    </citation>
    <scope>NUCLEOTIDE SEQUENCE</scope>
    <source>
        <strain evidence="3">CHK180-2868</strain>
    </source>
</reference>
<comment type="caution">
    <text evidence="3">The sequence shown here is derived from an EMBL/GenBank/DDBJ whole genome shotgun (WGS) entry which is preliminary data.</text>
</comment>
<dbReference type="CDD" id="cd01189">
    <property type="entry name" value="INT_ICEBs1_C_like"/>
    <property type="match status" value="1"/>
</dbReference>
<dbReference type="PROSITE" id="PS51898">
    <property type="entry name" value="TYR_RECOMBINASE"/>
    <property type="match status" value="1"/>
</dbReference>
<dbReference type="Proteomes" id="UP000824250">
    <property type="component" value="Unassembled WGS sequence"/>
</dbReference>
<dbReference type="GO" id="GO:0006310">
    <property type="term" value="P:DNA recombination"/>
    <property type="evidence" value="ECO:0007669"/>
    <property type="project" value="UniProtKB-KW"/>
</dbReference>
<accession>A0A9D1A313</accession>
<name>A0A9D1A313_9FIRM</name>
<evidence type="ECO:0000256" key="1">
    <source>
        <dbReference type="ARBA" id="ARBA00023172"/>
    </source>
</evidence>
<dbReference type="Gene3D" id="1.10.443.10">
    <property type="entry name" value="Intergrase catalytic core"/>
    <property type="match status" value="1"/>
</dbReference>
<feature type="domain" description="Tyr recombinase" evidence="2">
    <location>
        <begin position="18"/>
        <end position="209"/>
    </location>
</feature>
<protein>
    <submittedName>
        <fullName evidence="3">Site-specific integrase</fullName>
    </submittedName>
</protein>
<reference evidence="3" key="2">
    <citation type="journal article" date="2021" name="PeerJ">
        <title>Extensive microbial diversity within the chicken gut microbiome revealed by metagenomics and culture.</title>
        <authorList>
            <person name="Gilroy R."/>
            <person name="Ravi A."/>
            <person name="Getino M."/>
            <person name="Pursley I."/>
            <person name="Horton D.L."/>
            <person name="Alikhan N.F."/>
            <person name="Baker D."/>
            <person name="Gharbi K."/>
            <person name="Hall N."/>
            <person name="Watson M."/>
            <person name="Adriaenssens E.M."/>
            <person name="Foster-Nyarko E."/>
            <person name="Jarju S."/>
            <person name="Secka A."/>
            <person name="Antonio M."/>
            <person name="Oren A."/>
            <person name="Chaudhuri R.R."/>
            <person name="La Ragione R."/>
            <person name="Hildebrand F."/>
            <person name="Pallen M.J."/>
        </authorList>
    </citation>
    <scope>NUCLEOTIDE SEQUENCE</scope>
    <source>
        <strain evidence="3">CHK180-2868</strain>
    </source>
</reference>
<evidence type="ECO:0000313" key="3">
    <source>
        <dbReference type="EMBL" id="HIR04610.1"/>
    </source>
</evidence>
<proteinExistence type="predicted"/>
<dbReference type="InterPro" id="IPR011010">
    <property type="entry name" value="DNA_brk_join_enz"/>
</dbReference>
<dbReference type="SUPFAM" id="SSF56349">
    <property type="entry name" value="DNA breaking-rejoining enzymes"/>
    <property type="match status" value="1"/>
</dbReference>
<dbReference type="InterPro" id="IPR002104">
    <property type="entry name" value="Integrase_catalytic"/>
</dbReference>
<dbReference type="AlphaFoldDB" id="A0A9D1A313"/>
<evidence type="ECO:0000313" key="4">
    <source>
        <dbReference type="Proteomes" id="UP000824250"/>
    </source>
</evidence>
<gene>
    <name evidence="3" type="ORF">IAB28_01395</name>
</gene>
<dbReference type="GO" id="GO:0003677">
    <property type="term" value="F:DNA binding"/>
    <property type="evidence" value="ECO:0007669"/>
    <property type="project" value="InterPro"/>
</dbReference>
<dbReference type="Pfam" id="PF00589">
    <property type="entry name" value="Phage_integrase"/>
    <property type="match status" value="1"/>
</dbReference>
<keyword evidence="1" id="KW-0233">DNA recombination</keyword>